<accession>A0A327QB66</accession>
<evidence type="ECO:0000313" key="1">
    <source>
        <dbReference type="EMBL" id="RAJ01531.1"/>
    </source>
</evidence>
<dbReference type="Proteomes" id="UP000249547">
    <property type="component" value="Unassembled WGS sequence"/>
</dbReference>
<comment type="caution">
    <text evidence="1">The sequence shown here is derived from an EMBL/GenBank/DDBJ whole genome shotgun (WGS) entry which is preliminary data.</text>
</comment>
<dbReference type="SUPFAM" id="SSF55961">
    <property type="entry name" value="Bet v1-like"/>
    <property type="match status" value="1"/>
</dbReference>
<dbReference type="Pfam" id="PF10604">
    <property type="entry name" value="Polyketide_cyc2"/>
    <property type="match status" value="1"/>
</dbReference>
<dbReference type="InterPro" id="IPR019587">
    <property type="entry name" value="Polyketide_cyclase/dehydratase"/>
</dbReference>
<keyword evidence="2" id="KW-1185">Reference proteome</keyword>
<dbReference type="InterPro" id="IPR023393">
    <property type="entry name" value="START-like_dom_sf"/>
</dbReference>
<evidence type="ECO:0000313" key="2">
    <source>
        <dbReference type="Proteomes" id="UP000249547"/>
    </source>
</evidence>
<proteinExistence type="predicted"/>
<gene>
    <name evidence="1" type="ORF">LX64_03746</name>
</gene>
<organism evidence="1 2">
    <name type="scientific">Chitinophaga skermanii</name>
    <dbReference type="NCBI Taxonomy" id="331697"/>
    <lineage>
        <taxon>Bacteria</taxon>
        <taxon>Pseudomonadati</taxon>
        <taxon>Bacteroidota</taxon>
        <taxon>Chitinophagia</taxon>
        <taxon>Chitinophagales</taxon>
        <taxon>Chitinophagaceae</taxon>
        <taxon>Chitinophaga</taxon>
    </lineage>
</organism>
<dbReference type="CDD" id="cd07820">
    <property type="entry name" value="SRPBCC_3"/>
    <property type="match status" value="1"/>
</dbReference>
<dbReference type="EMBL" id="QLLL01000007">
    <property type="protein sequence ID" value="RAJ01531.1"/>
    <property type="molecule type" value="Genomic_DNA"/>
</dbReference>
<dbReference type="OrthoDB" id="9801773at2"/>
<dbReference type="Gene3D" id="3.30.530.20">
    <property type="match status" value="1"/>
</dbReference>
<reference evidence="1 2" key="1">
    <citation type="submission" date="2018-06" db="EMBL/GenBank/DDBJ databases">
        <title>Genomic Encyclopedia of Archaeal and Bacterial Type Strains, Phase II (KMG-II): from individual species to whole genera.</title>
        <authorList>
            <person name="Goeker M."/>
        </authorList>
    </citation>
    <scope>NUCLEOTIDE SEQUENCE [LARGE SCALE GENOMIC DNA]</scope>
    <source>
        <strain evidence="1 2">DSM 23857</strain>
    </source>
</reference>
<name>A0A327QB66_9BACT</name>
<sequence length="158" mass="18872">MPTIHLTTVIHAPIERVFDLSRSITLHKKSMHHMQEEAVKGRTNGLIEYNETVTWRAKHINKMRELTVKITEMKKHSHFIDEMIQGDFKHMKHEHYFKPIDNGTVMIDVFEFGTPYGSIGRLFEKFYLTKYMKRLLETRNEAIKDYAESEKWRVVLSY</sequence>
<protein>
    <submittedName>
        <fullName evidence="1">Polyketide cyclase/dehydrase/lipid transport protein</fullName>
    </submittedName>
</protein>
<dbReference type="AlphaFoldDB" id="A0A327QB66"/>
<dbReference type="RefSeq" id="WP_111599171.1">
    <property type="nucleotide sequence ID" value="NZ_QLLL01000007.1"/>
</dbReference>